<feature type="compositionally biased region" description="Polar residues" evidence="1">
    <location>
        <begin position="206"/>
        <end position="226"/>
    </location>
</feature>
<evidence type="ECO:0000313" key="2">
    <source>
        <dbReference type="EMBL" id="QNN68238.1"/>
    </source>
</evidence>
<keyword evidence="3" id="KW-1185">Reference proteome</keyword>
<name>A0A7G9SK63_9SPHN</name>
<proteinExistence type="predicted"/>
<dbReference type="EMBL" id="CP060718">
    <property type="protein sequence ID" value="QNN68238.1"/>
    <property type="molecule type" value="Genomic_DNA"/>
</dbReference>
<sequence length="235" mass="25516">MVGVALTACEFLPGSKEYRAERAKRAVAKLLLDPSSAQFRNVQVRGQYVCGEINGKNRMGGFVGFTRFVVQLDGQEAQLDPEFNFADLLSAEDSCRALTGNEYASISTQLSACNGAEEQRGTAALQTLFDQHWSKRCEFASRSSVYRPPLADSGAIDEQPAANVSVGHNIDGTLDNSATVLVDEEGMPVRPQPDRELQQRPAPSETDPSSQSLDQVLPPQQQPGEETSSDKPEPN</sequence>
<accession>A0A7G9SK63</accession>
<protein>
    <submittedName>
        <fullName evidence="2">Uncharacterized protein</fullName>
    </submittedName>
</protein>
<dbReference type="Proteomes" id="UP000515971">
    <property type="component" value="Chromosome"/>
</dbReference>
<dbReference type="KEGG" id="slut:H9L13_05015"/>
<organism evidence="2 3">
    <name type="scientific">Sphingomonas lutea</name>
    <dbReference type="NCBI Taxonomy" id="1045317"/>
    <lineage>
        <taxon>Bacteria</taxon>
        <taxon>Pseudomonadati</taxon>
        <taxon>Pseudomonadota</taxon>
        <taxon>Alphaproteobacteria</taxon>
        <taxon>Sphingomonadales</taxon>
        <taxon>Sphingomonadaceae</taxon>
        <taxon>Sphingomonas</taxon>
    </lineage>
</organism>
<gene>
    <name evidence="2" type="ORF">H9L13_05015</name>
</gene>
<reference evidence="2 3" key="1">
    <citation type="submission" date="2020-08" db="EMBL/GenBank/DDBJ databases">
        <title>Genome sequence of Sphingomonas lutea KCTC 23642T.</title>
        <authorList>
            <person name="Hyun D.-W."/>
            <person name="Bae J.-W."/>
        </authorList>
    </citation>
    <scope>NUCLEOTIDE SEQUENCE [LARGE SCALE GENOMIC DNA]</scope>
    <source>
        <strain evidence="2 3">KCTC 23642</strain>
    </source>
</reference>
<feature type="region of interest" description="Disordered" evidence="1">
    <location>
        <begin position="186"/>
        <end position="235"/>
    </location>
</feature>
<evidence type="ECO:0000313" key="3">
    <source>
        <dbReference type="Proteomes" id="UP000515971"/>
    </source>
</evidence>
<evidence type="ECO:0000256" key="1">
    <source>
        <dbReference type="SAM" id="MobiDB-lite"/>
    </source>
</evidence>
<dbReference type="RefSeq" id="WP_187539569.1">
    <property type="nucleotide sequence ID" value="NZ_BAABJT010000001.1"/>
</dbReference>
<dbReference type="AlphaFoldDB" id="A0A7G9SK63"/>